<dbReference type="AlphaFoldDB" id="A0A1J1ECJ5"/>
<dbReference type="NCBIfam" id="TIGR02167">
    <property type="entry name" value="Liste_lipo_26"/>
    <property type="match status" value="2"/>
</dbReference>
<dbReference type="KEGG" id="ise:JBKA6_1219"/>
<name>A0A1J1ECJ5_9FLAO</name>
<evidence type="ECO:0000313" key="1">
    <source>
        <dbReference type="EMBL" id="BAV95232.1"/>
    </source>
</evidence>
<evidence type="ECO:0008006" key="3">
    <source>
        <dbReference type="Google" id="ProtNLM"/>
    </source>
</evidence>
<sequence length="86" mass="10074">MSRMFFEAKAFNSENISKWDVSKVTNMSMMFYKAAAFNQDLNNWNVSNVTNMSMMFFKAATFNQDLTQIIHSYPLNIAHKVLILRH</sequence>
<dbReference type="EMBL" id="AP014564">
    <property type="protein sequence ID" value="BAV95232.1"/>
    <property type="molecule type" value="Genomic_DNA"/>
</dbReference>
<protein>
    <recommendedName>
        <fullName evidence="3">Chitinase</fullName>
    </recommendedName>
</protein>
<keyword evidence="2" id="KW-1185">Reference proteome</keyword>
<evidence type="ECO:0000313" key="2">
    <source>
        <dbReference type="Proteomes" id="UP000243197"/>
    </source>
</evidence>
<dbReference type="Proteomes" id="UP000243197">
    <property type="component" value="Chromosome"/>
</dbReference>
<gene>
    <name evidence="1" type="ORF">JBKA6_1219</name>
</gene>
<organism evidence="1 2">
    <name type="scientific">Ichthyobacterium seriolicida</name>
    <dbReference type="NCBI Taxonomy" id="242600"/>
    <lineage>
        <taxon>Bacteria</taxon>
        <taxon>Pseudomonadati</taxon>
        <taxon>Bacteroidota</taxon>
        <taxon>Flavobacteriia</taxon>
        <taxon>Flavobacteriales</taxon>
        <taxon>Ichthyobacteriaceae</taxon>
        <taxon>Ichthyobacterium</taxon>
    </lineage>
</organism>
<accession>A0A1J1ECJ5</accession>
<proteinExistence type="predicted"/>
<dbReference type="InterPro" id="IPR011889">
    <property type="entry name" value="Liste_lipo_26"/>
</dbReference>
<reference evidence="1 2" key="1">
    <citation type="submission" date="2014-03" db="EMBL/GenBank/DDBJ databases">
        <title>complete genome sequence of Flavobacteriaceae bacterium JBKA-6.</title>
        <authorList>
            <person name="Takano T."/>
            <person name="Nakamura Y."/>
            <person name="Takuma S."/>
            <person name="Yasuike M."/>
            <person name="Matsuyama T."/>
            <person name="Sakai T."/>
            <person name="Fujiwara A."/>
            <person name="Kimoto K."/>
            <person name="Fukuda Y."/>
            <person name="Kondo H."/>
            <person name="Hirono I."/>
            <person name="Nakayasu C."/>
        </authorList>
    </citation>
    <scope>NUCLEOTIDE SEQUENCE [LARGE SCALE GENOMIC DNA]</scope>
    <source>
        <strain evidence="1 2">JBKA-6</strain>
    </source>
</reference>
<dbReference type="InterPro" id="IPR005046">
    <property type="entry name" value="DUF285"/>
</dbReference>
<dbReference type="Pfam" id="PF03382">
    <property type="entry name" value="DUF285"/>
    <property type="match status" value="1"/>
</dbReference>